<keyword evidence="1" id="KW-1133">Transmembrane helix</keyword>
<evidence type="ECO:0000313" key="3">
    <source>
        <dbReference type="Proteomes" id="UP000292886"/>
    </source>
</evidence>
<keyword evidence="1" id="KW-0812">Transmembrane</keyword>
<name>A0A4P6YTT9_9LACO</name>
<reference evidence="3" key="1">
    <citation type="submission" date="2019-03" db="EMBL/GenBank/DDBJ databases">
        <title>Weissella sp. 26KH-42 Genome sequencing.</title>
        <authorList>
            <person name="Heo J."/>
            <person name="Kim S.-J."/>
            <person name="Kim J.-S."/>
            <person name="Hong S.-B."/>
            <person name="Kwon S.-W."/>
        </authorList>
    </citation>
    <scope>NUCLEOTIDE SEQUENCE [LARGE SCALE GENOMIC DNA]</scope>
    <source>
        <strain evidence="3">26KH-42</strain>
    </source>
</reference>
<protein>
    <submittedName>
        <fullName evidence="2">Uncharacterized protein</fullName>
    </submittedName>
</protein>
<accession>A0A4P6YTT9</accession>
<keyword evidence="3" id="KW-1185">Reference proteome</keyword>
<dbReference type="KEGG" id="wei:EQG49_06435"/>
<dbReference type="EMBL" id="CP037940">
    <property type="protein sequence ID" value="QBO36120.1"/>
    <property type="molecule type" value="Genomic_DNA"/>
</dbReference>
<evidence type="ECO:0000256" key="1">
    <source>
        <dbReference type="SAM" id="Phobius"/>
    </source>
</evidence>
<dbReference type="Proteomes" id="UP000292886">
    <property type="component" value="Chromosome"/>
</dbReference>
<dbReference type="AlphaFoldDB" id="A0A4P6YTT9"/>
<feature type="transmembrane region" description="Helical" evidence="1">
    <location>
        <begin position="37"/>
        <end position="58"/>
    </location>
</feature>
<organism evidence="2 3">
    <name type="scientific">Periweissella cryptocerci</name>
    <dbReference type="NCBI Taxonomy" id="2506420"/>
    <lineage>
        <taxon>Bacteria</taxon>
        <taxon>Bacillati</taxon>
        <taxon>Bacillota</taxon>
        <taxon>Bacilli</taxon>
        <taxon>Lactobacillales</taxon>
        <taxon>Lactobacillaceae</taxon>
        <taxon>Periweissella</taxon>
    </lineage>
</organism>
<sequence length="68" mass="7717">MSNDKIKTMAFIAIFMITTVVVSNVMVYNYFDNVMQFKLALSTLMSANGIVITLALMLSKKLKHEIRN</sequence>
<proteinExistence type="predicted"/>
<gene>
    <name evidence="2" type="ORF">EQG49_06435</name>
</gene>
<evidence type="ECO:0000313" key="2">
    <source>
        <dbReference type="EMBL" id="QBO36120.1"/>
    </source>
</evidence>
<feature type="transmembrane region" description="Helical" evidence="1">
    <location>
        <begin position="12"/>
        <end position="31"/>
    </location>
</feature>
<dbReference type="RefSeq" id="WP_133363198.1">
    <property type="nucleotide sequence ID" value="NZ_CP037940.1"/>
</dbReference>
<keyword evidence="1" id="KW-0472">Membrane</keyword>